<dbReference type="OrthoDB" id="5295174at2"/>
<proteinExistence type="predicted"/>
<feature type="transmembrane region" description="Helical" evidence="2">
    <location>
        <begin position="378"/>
        <end position="401"/>
    </location>
</feature>
<evidence type="ECO:0000313" key="5">
    <source>
        <dbReference type="Proteomes" id="UP000184518"/>
    </source>
</evidence>
<sequence length="573" mass="67379">MIKKLFFILFVGVFQLVLSQNTFSDYYKIREQYEDLEENDSNAFPMLQIYISKAKQEKNYEKLVQGYKDGVFFSPLNENKLKYADSIVQAAKKSGDKDLLTTAHIDKGVVYYYHYKKFQLALNEYLEAYKYSKNTKNEYLKYQNLYHIGVVKSYLGYYEDAAELFEKCVVYYRGKSRSNLHPNLIYNNKKGYFNSLHQLLICERNLKNYKKTDSLIQLGLSEIANNPEYELEKAYFMLSKGISQYRNGKYQMALTDLNQSLPPLRKGRDFARLSVDYFYIGKTYSALKNTKESIAYLKKVDSIFQKHQFILPELRENYEILIDHSKKEKDQTRQLYYTSQLLKADSIIAKDFIYLSPKIHKEYDTKTLLDEKDNLQKIGIWGTIIISVLVVWAAGLVILLFRKLRKEKQVKQKYVLLEEKFMIKHEVPEKKAIPIAIPIQMSVPDEKKAGPDERKVGELLKKLETFEQKKDFTQKGLTISKLAAQLGTNSNYLSQVINEHKKGNFNKYLSELRINYITNLLFENKDYLKYSIETLAKECGIASRQNFSDLFYEVNGIRPTDFIKQRKEELNRE</sequence>
<protein>
    <submittedName>
        <fullName evidence="4">AraC-type DNA-binding protein</fullName>
    </submittedName>
</protein>
<dbReference type="PANTHER" id="PTHR43280">
    <property type="entry name" value="ARAC-FAMILY TRANSCRIPTIONAL REGULATOR"/>
    <property type="match status" value="1"/>
</dbReference>
<dbReference type="EMBL" id="FQUT01000005">
    <property type="protein sequence ID" value="SHF66370.1"/>
    <property type="molecule type" value="Genomic_DNA"/>
</dbReference>
<dbReference type="InterPro" id="IPR018060">
    <property type="entry name" value="HTH_AraC"/>
</dbReference>
<dbReference type="SUPFAM" id="SSF48452">
    <property type="entry name" value="TPR-like"/>
    <property type="match status" value="2"/>
</dbReference>
<organism evidence="4 5">
    <name type="scientific">Chryseobacterium arachidis</name>
    <dbReference type="NCBI Taxonomy" id="1416778"/>
    <lineage>
        <taxon>Bacteria</taxon>
        <taxon>Pseudomonadati</taxon>
        <taxon>Bacteroidota</taxon>
        <taxon>Flavobacteriia</taxon>
        <taxon>Flavobacteriales</taxon>
        <taxon>Weeksellaceae</taxon>
        <taxon>Chryseobacterium group</taxon>
        <taxon>Chryseobacterium</taxon>
    </lineage>
</organism>
<dbReference type="RefSeq" id="WP_083531669.1">
    <property type="nucleotide sequence ID" value="NZ_FQUT01000005.1"/>
</dbReference>
<keyword evidence="5" id="KW-1185">Reference proteome</keyword>
<keyword evidence="2" id="KW-0812">Transmembrane</keyword>
<reference evidence="5" key="1">
    <citation type="submission" date="2016-11" db="EMBL/GenBank/DDBJ databases">
        <authorList>
            <person name="Varghese N."/>
            <person name="Submissions S."/>
        </authorList>
    </citation>
    <scope>NUCLEOTIDE SEQUENCE [LARGE SCALE GENOMIC DNA]</scope>
    <source>
        <strain evidence="5">DSM 27619</strain>
    </source>
</reference>
<dbReference type="Proteomes" id="UP000184518">
    <property type="component" value="Unassembled WGS sequence"/>
</dbReference>
<dbReference type="Pfam" id="PF12833">
    <property type="entry name" value="HTH_18"/>
    <property type="match status" value="1"/>
</dbReference>
<evidence type="ECO:0000259" key="3">
    <source>
        <dbReference type="PROSITE" id="PS01124"/>
    </source>
</evidence>
<dbReference type="GO" id="GO:0003700">
    <property type="term" value="F:DNA-binding transcription factor activity"/>
    <property type="evidence" value="ECO:0007669"/>
    <property type="project" value="InterPro"/>
</dbReference>
<dbReference type="Gene3D" id="1.25.40.10">
    <property type="entry name" value="Tetratricopeptide repeat domain"/>
    <property type="match status" value="2"/>
</dbReference>
<dbReference type="AlphaFoldDB" id="A0A1M5DHC8"/>
<keyword evidence="1 4" id="KW-0238">DNA-binding</keyword>
<gene>
    <name evidence="4" type="ORF">SAMN05443633_105294</name>
</gene>
<dbReference type="STRING" id="1416778.SAMN05443633_105294"/>
<feature type="domain" description="HTH araC/xylS-type" evidence="3">
    <location>
        <begin position="457"/>
        <end position="565"/>
    </location>
</feature>
<accession>A0A1M5DHC8</accession>
<evidence type="ECO:0000256" key="2">
    <source>
        <dbReference type="SAM" id="Phobius"/>
    </source>
</evidence>
<dbReference type="PROSITE" id="PS01124">
    <property type="entry name" value="HTH_ARAC_FAMILY_2"/>
    <property type="match status" value="1"/>
</dbReference>
<dbReference type="SMART" id="SM00342">
    <property type="entry name" value="HTH_ARAC"/>
    <property type="match status" value="1"/>
</dbReference>
<dbReference type="Gene3D" id="1.10.10.60">
    <property type="entry name" value="Homeodomain-like"/>
    <property type="match status" value="2"/>
</dbReference>
<evidence type="ECO:0000313" key="4">
    <source>
        <dbReference type="EMBL" id="SHF66370.1"/>
    </source>
</evidence>
<keyword evidence="2" id="KW-1133">Transmembrane helix</keyword>
<dbReference type="PANTHER" id="PTHR43280:SF29">
    <property type="entry name" value="ARAC-FAMILY TRANSCRIPTIONAL REGULATOR"/>
    <property type="match status" value="1"/>
</dbReference>
<dbReference type="GO" id="GO:0043565">
    <property type="term" value="F:sequence-specific DNA binding"/>
    <property type="evidence" value="ECO:0007669"/>
    <property type="project" value="InterPro"/>
</dbReference>
<keyword evidence="2" id="KW-0472">Membrane</keyword>
<dbReference type="InterPro" id="IPR011990">
    <property type="entry name" value="TPR-like_helical_dom_sf"/>
</dbReference>
<evidence type="ECO:0000256" key="1">
    <source>
        <dbReference type="ARBA" id="ARBA00023125"/>
    </source>
</evidence>
<name>A0A1M5DHC8_9FLAO</name>